<feature type="region of interest" description="Disordered" evidence="1">
    <location>
        <begin position="97"/>
        <end position="141"/>
    </location>
</feature>
<dbReference type="PROSITE" id="PS00463">
    <property type="entry name" value="ZN2_CY6_FUNGAL_1"/>
    <property type="match status" value="1"/>
</dbReference>
<dbReference type="Proteomes" id="UP000297595">
    <property type="component" value="Unassembled WGS sequence"/>
</dbReference>
<proteinExistence type="predicted"/>
<dbReference type="GO" id="GO:0008270">
    <property type="term" value="F:zinc ion binding"/>
    <property type="evidence" value="ECO:0007669"/>
    <property type="project" value="InterPro"/>
</dbReference>
<gene>
    <name evidence="2" type="ORF">EYR41_011800</name>
</gene>
<protein>
    <submittedName>
        <fullName evidence="2">Uncharacterized protein</fullName>
    </submittedName>
</protein>
<accession>A0A7C8KZ86</accession>
<evidence type="ECO:0000313" key="2">
    <source>
        <dbReference type="EMBL" id="TGJ62611.1"/>
    </source>
</evidence>
<dbReference type="GO" id="GO:0000981">
    <property type="term" value="F:DNA-binding transcription factor activity, RNA polymerase II-specific"/>
    <property type="evidence" value="ECO:0007669"/>
    <property type="project" value="InterPro"/>
</dbReference>
<organism evidence="2 3">
    <name type="scientific">Orbilia oligospora</name>
    <name type="common">Nematode-trapping fungus</name>
    <name type="synonym">Arthrobotrys oligospora</name>
    <dbReference type="NCBI Taxonomy" id="2813651"/>
    <lineage>
        <taxon>Eukaryota</taxon>
        <taxon>Fungi</taxon>
        <taxon>Dikarya</taxon>
        <taxon>Ascomycota</taxon>
        <taxon>Pezizomycotina</taxon>
        <taxon>Orbiliomycetes</taxon>
        <taxon>Orbiliales</taxon>
        <taxon>Orbiliaceae</taxon>
        <taxon>Orbilia</taxon>
    </lineage>
</organism>
<evidence type="ECO:0000256" key="1">
    <source>
        <dbReference type="SAM" id="MobiDB-lite"/>
    </source>
</evidence>
<feature type="compositionally biased region" description="Gly residues" evidence="1">
    <location>
        <begin position="109"/>
        <end position="121"/>
    </location>
</feature>
<dbReference type="AlphaFoldDB" id="A0A7C8KZ86"/>
<reference evidence="2 3" key="1">
    <citation type="submission" date="2019-03" db="EMBL/GenBank/DDBJ databases">
        <title>Nematode-trapping fungi genome.</title>
        <authorList>
            <person name="Vidal-Diez De Ulzurrun G."/>
        </authorList>
    </citation>
    <scope>NUCLEOTIDE SEQUENCE [LARGE SCALE GENOMIC DNA]</scope>
    <source>
        <strain evidence="2 3">TWF154</strain>
    </source>
</reference>
<feature type="compositionally biased region" description="Basic residues" evidence="1">
    <location>
        <begin position="98"/>
        <end position="107"/>
    </location>
</feature>
<comment type="caution">
    <text evidence="2">The sequence shown here is derived from an EMBL/GenBank/DDBJ whole genome shotgun (WGS) entry which is preliminary data.</text>
</comment>
<evidence type="ECO:0000313" key="3">
    <source>
        <dbReference type="Proteomes" id="UP000297595"/>
    </source>
</evidence>
<name>A0A7C8KZ86_ORBOL</name>
<dbReference type="EMBL" id="SOZJ01000009">
    <property type="protein sequence ID" value="TGJ62611.1"/>
    <property type="molecule type" value="Genomic_DNA"/>
</dbReference>
<sequence length="206" mass="23328">MPPRSNTTCWRCRHDRQGCVRDLYDPVAAATCERCRRYKYTCTLGEPTEGERQGRILDFYKCSYCRDARQKCVLQTEIDPVRCVRCVRKDLPCSERTSKKHLPRQKKGPGSGGGSSGGSQGGDFTEGDSNSPDYDPFDEDEAGYQEDYNYQAGPSVNQHFEGYCEGYSQYNQYPDAGYVQGSYHQASYSQPNGHPYGQPQYGYNGY</sequence>
<dbReference type="InterPro" id="IPR001138">
    <property type="entry name" value="Zn2Cys6_DnaBD"/>
</dbReference>